<dbReference type="SUPFAM" id="SSF55729">
    <property type="entry name" value="Acyl-CoA N-acyltransferases (Nat)"/>
    <property type="match status" value="1"/>
</dbReference>
<dbReference type="EMBL" id="JAMQOL010000075">
    <property type="protein sequence ID" value="MCM4084305.1"/>
    <property type="molecule type" value="Genomic_DNA"/>
</dbReference>
<protein>
    <submittedName>
        <fullName evidence="2">GNAT family N-acetyltransferase</fullName>
    </submittedName>
</protein>
<dbReference type="Pfam" id="PF00583">
    <property type="entry name" value="Acetyltransf_1"/>
    <property type="match status" value="1"/>
</dbReference>
<dbReference type="Gene3D" id="3.40.630.30">
    <property type="match status" value="1"/>
</dbReference>
<evidence type="ECO:0000259" key="1">
    <source>
        <dbReference type="PROSITE" id="PS51186"/>
    </source>
</evidence>
<keyword evidence="3" id="KW-1185">Reference proteome</keyword>
<sequence>MDGVAMVDGGPCRRFTLGAGVTVLRGPVGALVTRIGQIDGVRERPDELPENMDVVGSMGTHLYTRPWVEGDLQRLQKAEPSFSPDTLTSRFMAGNSRLPLAYIAALRRPESGGRAWLGHVALVDGDLIGMAECVWLPDSPQPAELAVLVADVWQRRGVGRLLVNGLLEQSEAAGVTRIEAVAGAANVGCYALSRSIDRGGRRPGGWSIRSWVTGGQRHFELRHQDERLRLPSAA</sequence>
<gene>
    <name evidence="2" type="ORF">LXN57_42910</name>
</gene>
<name>A0ABT0YEY4_9ACTN</name>
<organism evidence="2 3">
    <name type="scientific">Paractinoplanes hotanensis</name>
    <dbReference type="NCBI Taxonomy" id="2906497"/>
    <lineage>
        <taxon>Bacteria</taxon>
        <taxon>Bacillati</taxon>
        <taxon>Actinomycetota</taxon>
        <taxon>Actinomycetes</taxon>
        <taxon>Micromonosporales</taxon>
        <taxon>Micromonosporaceae</taxon>
        <taxon>Paractinoplanes</taxon>
    </lineage>
</organism>
<dbReference type="CDD" id="cd04301">
    <property type="entry name" value="NAT_SF"/>
    <property type="match status" value="1"/>
</dbReference>
<evidence type="ECO:0000313" key="3">
    <source>
        <dbReference type="Proteomes" id="UP001523216"/>
    </source>
</evidence>
<reference evidence="2 3" key="1">
    <citation type="submission" date="2022-06" db="EMBL/GenBank/DDBJ databases">
        <title>Actinoplanes abujensis sp. nov., isolated from Nigerian arid soil.</title>
        <authorList>
            <person name="Ding P."/>
        </authorList>
    </citation>
    <scope>NUCLEOTIDE SEQUENCE [LARGE SCALE GENOMIC DNA]</scope>
    <source>
        <strain evidence="3">TRM88002</strain>
    </source>
</reference>
<comment type="caution">
    <text evidence="2">The sequence shown here is derived from an EMBL/GenBank/DDBJ whole genome shotgun (WGS) entry which is preliminary data.</text>
</comment>
<dbReference type="InterPro" id="IPR016181">
    <property type="entry name" value="Acyl_CoA_acyltransferase"/>
</dbReference>
<dbReference type="RefSeq" id="WP_251804057.1">
    <property type="nucleotide sequence ID" value="NZ_JAMQOL010000075.1"/>
</dbReference>
<accession>A0ABT0YEY4</accession>
<dbReference type="InterPro" id="IPR000182">
    <property type="entry name" value="GNAT_dom"/>
</dbReference>
<feature type="domain" description="N-acetyltransferase" evidence="1">
    <location>
        <begin position="62"/>
        <end position="226"/>
    </location>
</feature>
<proteinExistence type="predicted"/>
<evidence type="ECO:0000313" key="2">
    <source>
        <dbReference type="EMBL" id="MCM4084305.1"/>
    </source>
</evidence>
<dbReference type="Proteomes" id="UP001523216">
    <property type="component" value="Unassembled WGS sequence"/>
</dbReference>
<dbReference type="PROSITE" id="PS51186">
    <property type="entry name" value="GNAT"/>
    <property type="match status" value="1"/>
</dbReference>